<dbReference type="Proteomes" id="UP000267516">
    <property type="component" value="Segment"/>
</dbReference>
<evidence type="ECO:0000313" key="1">
    <source>
        <dbReference type="EMBL" id="ATU83713.1"/>
    </source>
</evidence>
<protein>
    <submittedName>
        <fullName evidence="1">ORF1135</fullName>
    </submittedName>
</protein>
<sequence>MASRVGSFFLASKINPISISLCAVSTKFSSAMKSSNSCLEVLSSIHFCWSETPVAPELRSTFSIRIDVFPFSSFRAISRSAAVEGAEADFVV</sequence>
<proteinExistence type="predicted"/>
<organism evidence="1">
    <name type="scientific">White spot syndrome virus</name>
    <dbReference type="NCBI Taxonomy" id="342409"/>
    <lineage>
        <taxon>Viruses</taxon>
        <taxon>Viruses incertae sedis</taxon>
        <taxon>Naldaviricetes</taxon>
        <taxon>Nimaviridae</taxon>
        <taxon>Whispovirus</taxon>
    </lineage>
</organism>
<reference evidence="1" key="1">
    <citation type="journal article" date="2018" name="Aquaculture">
        <title>Complete genome sequence of a white spot syndrome virus associated with a disease incursion in Australia.</title>
        <authorList>
            <person name="Oakey J."/>
            <person name="Smith C.S."/>
        </authorList>
    </citation>
    <scope>NUCLEOTIDE SEQUENCE [LARGE SCALE GENOMIC DNA]</scope>
    <source>
        <strain evidence="1">WSSV-AU</strain>
    </source>
</reference>
<accession>A0A2D3I5R0</accession>
<name>A0A2D3I5R0_9VIRU</name>
<dbReference type="EMBL" id="MF768985">
    <property type="protein sequence ID" value="ATU83713.1"/>
    <property type="molecule type" value="Genomic_DNA"/>
</dbReference>